<evidence type="ECO:0008006" key="3">
    <source>
        <dbReference type="Google" id="ProtNLM"/>
    </source>
</evidence>
<dbReference type="InterPro" id="IPR009030">
    <property type="entry name" value="Growth_fac_rcpt_cys_sf"/>
</dbReference>
<accession>A0A9W7E8X7</accession>
<keyword evidence="2" id="KW-1185">Reference proteome</keyword>
<proteinExistence type="predicted"/>
<dbReference type="SUPFAM" id="SSF57184">
    <property type="entry name" value="Growth factor receptor domain"/>
    <property type="match status" value="1"/>
</dbReference>
<evidence type="ECO:0000313" key="1">
    <source>
        <dbReference type="EMBL" id="GMH72724.1"/>
    </source>
</evidence>
<reference evidence="2" key="1">
    <citation type="journal article" date="2023" name="Commun. Biol.">
        <title>Genome analysis of Parmales, the sister group of diatoms, reveals the evolutionary specialization of diatoms from phago-mixotrophs to photoautotrophs.</title>
        <authorList>
            <person name="Ban H."/>
            <person name="Sato S."/>
            <person name="Yoshikawa S."/>
            <person name="Yamada K."/>
            <person name="Nakamura Y."/>
            <person name="Ichinomiya M."/>
            <person name="Sato N."/>
            <person name="Blanc-Mathieu R."/>
            <person name="Endo H."/>
            <person name="Kuwata A."/>
            <person name="Ogata H."/>
        </authorList>
    </citation>
    <scope>NUCLEOTIDE SEQUENCE [LARGE SCALE GENOMIC DNA]</scope>
    <source>
        <strain evidence="2">NIES 3700</strain>
    </source>
</reference>
<sequence length="242" mass="25022">MFAEERPARPTNDSSQYTCPSNSRHTFVPDCTNCGVGKYNSEAGEACSVCSAGKYNGGTGSSACSDCSTSIESCVDWEAGKFATEQASASCSICSSGKYYSSSTTPCINCAAGKYIMVDGTDVALHMSINSCFDCDAGKTSTSPASSCPITCPTGTYAAGTPCLDCEAGKFNENSQQESCTYCGTGRYSNTTGNKVKSDCRNCDAGKARSEEVRASPCPACPEGKSARAPGLDYCRGCPAGT</sequence>
<dbReference type="AlphaFoldDB" id="A0A9W7E8X7"/>
<gene>
    <name evidence="1" type="ORF">TrLO_g6009</name>
</gene>
<protein>
    <recommendedName>
        <fullName evidence="3">Tyrosine-protein kinase ephrin type A/B receptor-like domain-containing protein</fullName>
    </recommendedName>
</protein>
<dbReference type="PANTHER" id="PTHR46967">
    <property type="entry name" value="INSULIN-LIKE GROWTH FACTOR BINDING PROTEIN,N-TERMINAL"/>
    <property type="match status" value="1"/>
</dbReference>
<comment type="caution">
    <text evidence="1">The sequence shown here is derived from an EMBL/GenBank/DDBJ whole genome shotgun (WGS) entry which is preliminary data.</text>
</comment>
<dbReference type="OrthoDB" id="439917at2759"/>
<dbReference type="Proteomes" id="UP001165122">
    <property type="component" value="Unassembled WGS sequence"/>
</dbReference>
<dbReference type="SMART" id="SM01411">
    <property type="entry name" value="Ephrin_rec_like"/>
    <property type="match status" value="4"/>
</dbReference>
<dbReference type="EMBL" id="BRXW01000659">
    <property type="protein sequence ID" value="GMH72724.1"/>
    <property type="molecule type" value="Genomic_DNA"/>
</dbReference>
<dbReference type="Gene3D" id="2.10.50.10">
    <property type="entry name" value="Tumor Necrosis Factor Receptor, subunit A, domain 2"/>
    <property type="match status" value="1"/>
</dbReference>
<name>A0A9W7E8X7_9STRA</name>
<dbReference type="PANTHER" id="PTHR46967:SF2">
    <property type="entry name" value="SUSHI, VON WILLEBRAND FACTOR TYPE A, EGF AND PENTRAXIN DOMAIN-CONTAINING PROTEIN 1-LIKE"/>
    <property type="match status" value="1"/>
</dbReference>
<evidence type="ECO:0000313" key="2">
    <source>
        <dbReference type="Proteomes" id="UP001165122"/>
    </source>
</evidence>
<organism evidence="1 2">
    <name type="scientific">Triparma laevis f. longispina</name>
    <dbReference type="NCBI Taxonomy" id="1714387"/>
    <lineage>
        <taxon>Eukaryota</taxon>
        <taxon>Sar</taxon>
        <taxon>Stramenopiles</taxon>
        <taxon>Ochrophyta</taxon>
        <taxon>Bolidophyceae</taxon>
        <taxon>Parmales</taxon>
        <taxon>Triparmaceae</taxon>
        <taxon>Triparma</taxon>
    </lineage>
</organism>